<evidence type="ECO:0000313" key="2">
    <source>
        <dbReference type="Proteomes" id="UP001206206"/>
    </source>
</evidence>
<dbReference type="EMBL" id="JANFNH010000051">
    <property type="protein sequence ID" value="MCQ4045920.1"/>
    <property type="molecule type" value="Genomic_DNA"/>
</dbReference>
<accession>A0ABT1PKM4</accession>
<sequence>MSPGTHPEIETWIKSYTGKLNSVDFLTAHCTVGMWLAMCHLIAPKLVVVRGCVLREHVYEPRNFEIWYRKFDGDRSRVEFFLNRLVVADVIRCGDAPEDDRALRDIAQTLALGWEAALTREFTEERFHVAAFESDDGPIVSFKQISTSQQLEPDQLSAQPEGFLVDDVAAPVVGEEVEDQ</sequence>
<name>A0ABT1PKM4_9ACTN</name>
<proteinExistence type="predicted"/>
<protein>
    <submittedName>
        <fullName evidence="1">Uncharacterized protein</fullName>
    </submittedName>
</protein>
<keyword evidence="2" id="KW-1185">Reference proteome</keyword>
<gene>
    <name evidence="1" type="ORF">NON19_28745</name>
</gene>
<reference evidence="1 2" key="1">
    <citation type="submission" date="2022-06" db="EMBL/GenBank/DDBJ databases">
        <title>Draft genome sequence of type strain Streptomyces rubrisoli DSM 42083.</title>
        <authorList>
            <person name="Duangmal K."/>
            <person name="Klaysubun C."/>
        </authorList>
    </citation>
    <scope>NUCLEOTIDE SEQUENCE [LARGE SCALE GENOMIC DNA]</scope>
    <source>
        <strain evidence="1 2">DSM 42083</strain>
    </source>
</reference>
<dbReference type="RefSeq" id="WP_255932080.1">
    <property type="nucleotide sequence ID" value="NZ_JANFNH010000051.1"/>
</dbReference>
<evidence type="ECO:0000313" key="1">
    <source>
        <dbReference type="EMBL" id="MCQ4045920.1"/>
    </source>
</evidence>
<comment type="caution">
    <text evidence="1">The sequence shown here is derived from an EMBL/GenBank/DDBJ whole genome shotgun (WGS) entry which is preliminary data.</text>
</comment>
<dbReference type="Proteomes" id="UP001206206">
    <property type="component" value="Unassembled WGS sequence"/>
</dbReference>
<organism evidence="1 2">
    <name type="scientific">Streptantibioticus rubrisoli</name>
    <dbReference type="NCBI Taxonomy" id="1387313"/>
    <lineage>
        <taxon>Bacteria</taxon>
        <taxon>Bacillati</taxon>
        <taxon>Actinomycetota</taxon>
        <taxon>Actinomycetes</taxon>
        <taxon>Kitasatosporales</taxon>
        <taxon>Streptomycetaceae</taxon>
        <taxon>Streptantibioticus</taxon>
    </lineage>
</organism>